<name>A0A2Z6RID9_9GLOM</name>
<evidence type="ECO:0000313" key="2">
    <source>
        <dbReference type="Proteomes" id="UP000247702"/>
    </source>
</evidence>
<dbReference type="Proteomes" id="UP000247702">
    <property type="component" value="Unassembled WGS sequence"/>
</dbReference>
<organism evidence="1 2">
    <name type="scientific">Rhizophagus clarus</name>
    <dbReference type="NCBI Taxonomy" id="94130"/>
    <lineage>
        <taxon>Eukaryota</taxon>
        <taxon>Fungi</taxon>
        <taxon>Fungi incertae sedis</taxon>
        <taxon>Mucoromycota</taxon>
        <taxon>Glomeromycotina</taxon>
        <taxon>Glomeromycetes</taxon>
        <taxon>Glomerales</taxon>
        <taxon>Glomeraceae</taxon>
        <taxon>Rhizophagus</taxon>
    </lineage>
</organism>
<protein>
    <submittedName>
        <fullName evidence="1">Uncharacterized protein</fullName>
    </submittedName>
</protein>
<comment type="caution">
    <text evidence="1">The sequence shown here is derived from an EMBL/GenBank/DDBJ whole genome shotgun (WGS) entry which is preliminary data.</text>
</comment>
<gene>
    <name evidence="1" type="ORF">RclHR1_03080013</name>
</gene>
<proteinExistence type="predicted"/>
<dbReference type="EMBL" id="BEXD01002313">
    <property type="protein sequence ID" value="GBB97824.1"/>
    <property type="molecule type" value="Genomic_DNA"/>
</dbReference>
<reference evidence="1 2" key="1">
    <citation type="submission" date="2017-11" db="EMBL/GenBank/DDBJ databases">
        <title>The genome of Rhizophagus clarus HR1 reveals common genetic basis of auxotrophy among arbuscular mycorrhizal fungi.</title>
        <authorList>
            <person name="Kobayashi Y."/>
        </authorList>
    </citation>
    <scope>NUCLEOTIDE SEQUENCE [LARGE SCALE GENOMIC DNA]</scope>
    <source>
        <strain evidence="1 2">HR1</strain>
    </source>
</reference>
<keyword evidence="2" id="KW-1185">Reference proteome</keyword>
<dbReference type="AlphaFoldDB" id="A0A2Z6RID9"/>
<evidence type="ECO:0000313" key="1">
    <source>
        <dbReference type="EMBL" id="GBB97824.1"/>
    </source>
</evidence>
<sequence length="125" mass="14306">MKNFSQFWSNTITELKQAFINEVLADLRNVLSQNSTQRQSSKLFTLVDKQDILFQRDPRFEGIDVLLPQPTLQIIVALGNKHLGGALDALFVKVKAQLQLPDEQNSLLRWSRCSNGRTRITQHQS</sequence>
<accession>A0A2Z6RID9</accession>